<dbReference type="InterPro" id="IPR000209">
    <property type="entry name" value="Peptidase_S8/S53_dom"/>
</dbReference>
<reference evidence="8 9" key="1">
    <citation type="journal article" date="2010" name="Stand. Genomic Sci.">
        <title>Complete genome sequence of Ignisphaera aggregans type strain (AQ1.S1).</title>
        <authorList>
            <person name="Goker M."/>
            <person name="Held B."/>
            <person name="Lapidus A."/>
            <person name="Nolan M."/>
            <person name="Spring S."/>
            <person name="Yasawong M."/>
            <person name="Lucas S."/>
            <person name="Glavina Del Rio T."/>
            <person name="Tice H."/>
            <person name="Cheng J.F."/>
            <person name="Goodwin L."/>
            <person name="Tapia R."/>
            <person name="Pitluck S."/>
            <person name="Liolios K."/>
            <person name="Ivanova N."/>
            <person name="Mavromatis K."/>
            <person name="Mikhailova N."/>
            <person name="Pati A."/>
            <person name="Chen A."/>
            <person name="Palaniappan K."/>
            <person name="Brambilla E."/>
            <person name="Land M."/>
            <person name="Hauser L."/>
            <person name="Chang Y.J."/>
            <person name="Jeffries C.D."/>
            <person name="Brettin T."/>
            <person name="Detter J.C."/>
            <person name="Han C."/>
            <person name="Rohde M."/>
            <person name="Sikorski J."/>
            <person name="Woyke T."/>
            <person name="Bristow J."/>
            <person name="Eisen J.A."/>
            <person name="Markowitz V."/>
            <person name="Hugenholtz P."/>
            <person name="Kyrpides N.C."/>
            <person name="Klenk H.P."/>
        </authorList>
    </citation>
    <scope>NUCLEOTIDE SEQUENCE [LARGE SCALE GENOMIC DNA]</scope>
    <source>
        <strain evidence="9">DSM 17230 / JCM 13409 / AQ1.S1</strain>
    </source>
</reference>
<dbReference type="PROSITE" id="PS00138">
    <property type="entry name" value="SUBTILASE_SER"/>
    <property type="match status" value="1"/>
</dbReference>
<dbReference type="PROSITE" id="PS51892">
    <property type="entry name" value="SUBTILASE"/>
    <property type="match status" value="1"/>
</dbReference>
<name>E0SQN3_IGNAA</name>
<gene>
    <name evidence="8" type="ordered locus">Igag_0258</name>
</gene>
<dbReference type="PANTHER" id="PTHR43806:SF11">
    <property type="entry name" value="CEREVISIN-RELATED"/>
    <property type="match status" value="1"/>
</dbReference>
<dbReference type="Pfam" id="PF00082">
    <property type="entry name" value="Peptidase_S8"/>
    <property type="match status" value="1"/>
</dbReference>
<evidence type="ECO:0000256" key="2">
    <source>
        <dbReference type="ARBA" id="ARBA00022670"/>
    </source>
</evidence>
<dbReference type="InterPro" id="IPR036852">
    <property type="entry name" value="Peptidase_S8/S53_dom_sf"/>
</dbReference>
<evidence type="ECO:0000256" key="3">
    <source>
        <dbReference type="ARBA" id="ARBA00022801"/>
    </source>
</evidence>
<dbReference type="PROSITE" id="PS00137">
    <property type="entry name" value="SUBTILASE_HIS"/>
    <property type="match status" value="1"/>
</dbReference>
<feature type="transmembrane region" description="Helical" evidence="6">
    <location>
        <begin position="7"/>
        <end position="24"/>
    </location>
</feature>
<dbReference type="BioCyc" id="IAGG583356:GHAH-270-MONOMER"/>
<dbReference type="KEGG" id="iag:Igag_0258"/>
<evidence type="ECO:0000259" key="7">
    <source>
        <dbReference type="Pfam" id="PF00082"/>
    </source>
</evidence>
<dbReference type="GO" id="GO:0004252">
    <property type="term" value="F:serine-type endopeptidase activity"/>
    <property type="evidence" value="ECO:0007669"/>
    <property type="project" value="InterPro"/>
</dbReference>
<evidence type="ECO:0000256" key="6">
    <source>
        <dbReference type="SAM" id="Phobius"/>
    </source>
</evidence>
<keyword evidence="4 5" id="KW-0720">Serine protease</keyword>
<accession>E0SQN3</accession>
<dbReference type="InterPro" id="IPR023828">
    <property type="entry name" value="Peptidase_S8_Ser-AS"/>
</dbReference>
<comment type="similarity">
    <text evidence="1 5">Belongs to the peptidase S8 family.</text>
</comment>
<feature type="transmembrane region" description="Helical" evidence="6">
    <location>
        <begin position="808"/>
        <end position="830"/>
    </location>
</feature>
<sequence>MFLMRRLLSILIIIVIFIYMLIPYQTIIAKTKYSEILILYKDDNDITFIVSQGCVLERIYSVFDIVLALCPYESIPKLNSYNLYTVPNFNVSIHSTLASFKTYMHINEISNDAGSTNAWSWAISRVSADIVWQLLNNTGRGVNIAILDTGIDPYHPLLIGKLSAWIEFDRKGNPVCSKPHDTHGHGTWVSSIAVGGDATRYRFGVAPDAKIMVALVLPGGYGTAAQILAGLEWVLKPYDCNGRPLNISKPDVVSMSFGSESNYTNIFLPAIRKLIENGIIPVAAIGNSGPYSSANPGNIWGVIGVGAIDKDNSLAWFSSYEYVEWPEPPSDWPFKGEYPSVYRKPDVVAPGVDIPGAFPGGLIAIGSGTSASTPIVAGIAGILSEILKSKGYYGSSLVEKVYDILTSTASPLPYNGSGYGLIDAFLATSKALGRSINIIDLKFSPSVARPLSSINIYPQNLDVSKEVLIFLSGINVYKGPYVRNTVITISIPPTHIGGNTLIFVDKDGTLYNRTIVIVTPALILSNRTAIPGRNISILISGIGIGDLIVLYLGNNILTLDFADLRGTYLANLLIPYVEKGNYNLTLVDLSTPSIVLRDSISILPLNYSRTVVINNTYITKIYNPSINIFSILVKTKDYYTIKRIDYFDISISSNINITNISINLIRPLDIEFKVLNISKILPQLYRVWFYINNITSESRDIIISIEVSTNNGTITYPMTLTVKSRDIIADIDSTTSQAMTRISILNTTLNNALNLINDITLNITKMNRDISYIYTKYQEQEKSLSSIISNISRGIENVNSLSKRIENLTIISTILFIATLIMLLTTYITIVRRRK</sequence>
<feature type="domain" description="Peptidase S8/S53" evidence="7">
    <location>
        <begin position="139"/>
        <end position="409"/>
    </location>
</feature>
<dbReference type="Proteomes" id="UP000001304">
    <property type="component" value="Chromosome"/>
</dbReference>
<dbReference type="Gene3D" id="3.40.50.200">
    <property type="entry name" value="Peptidase S8/S53 domain"/>
    <property type="match status" value="1"/>
</dbReference>
<dbReference type="InterPro" id="IPR023827">
    <property type="entry name" value="Peptidase_S8_Asp-AS"/>
</dbReference>
<dbReference type="GO" id="GO:0006508">
    <property type="term" value="P:proteolysis"/>
    <property type="evidence" value="ECO:0007669"/>
    <property type="project" value="UniProtKB-KW"/>
</dbReference>
<dbReference type="AlphaFoldDB" id="E0SQN3"/>
<dbReference type="InterPro" id="IPR022398">
    <property type="entry name" value="Peptidase_S8_His-AS"/>
</dbReference>
<evidence type="ECO:0000256" key="5">
    <source>
        <dbReference type="RuleBase" id="RU003355"/>
    </source>
</evidence>
<dbReference type="InterPro" id="IPR050131">
    <property type="entry name" value="Peptidase_S8_subtilisin-like"/>
</dbReference>
<evidence type="ECO:0000313" key="9">
    <source>
        <dbReference type="Proteomes" id="UP000001304"/>
    </source>
</evidence>
<dbReference type="SUPFAM" id="SSF52743">
    <property type="entry name" value="Subtilisin-like"/>
    <property type="match status" value="1"/>
</dbReference>
<dbReference type="PROSITE" id="PS00136">
    <property type="entry name" value="SUBTILASE_ASP"/>
    <property type="match status" value="1"/>
</dbReference>
<keyword evidence="6" id="KW-1133">Transmembrane helix</keyword>
<dbReference type="PANTHER" id="PTHR43806">
    <property type="entry name" value="PEPTIDASE S8"/>
    <property type="match status" value="1"/>
</dbReference>
<evidence type="ECO:0000256" key="1">
    <source>
        <dbReference type="ARBA" id="ARBA00011073"/>
    </source>
</evidence>
<dbReference type="PRINTS" id="PR00723">
    <property type="entry name" value="SUBTILISIN"/>
</dbReference>
<dbReference type="STRING" id="583356.Igag_0258"/>
<protein>
    <submittedName>
        <fullName evidence="8">Peptidase S8 and S53 subtilisin kexin sedolisin</fullName>
    </submittedName>
</protein>
<keyword evidence="3 5" id="KW-0378">Hydrolase</keyword>
<evidence type="ECO:0000313" key="8">
    <source>
        <dbReference type="EMBL" id="ADM27107.1"/>
    </source>
</evidence>
<keyword evidence="6" id="KW-0812">Transmembrane</keyword>
<dbReference type="HOGENOM" id="CLU_340003_0_0_2"/>
<dbReference type="EMBL" id="CP002098">
    <property type="protein sequence ID" value="ADM27107.1"/>
    <property type="molecule type" value="Genomic_DNA"/>
</dbReference>
<organism evidence="8 9">
    <name type="scientific">Ignisphaera aggregans (strain DSM 17230 / JCM 13409 / AQ1.S1)</name>
    <dbReference type="NCBI Taxonomy" id="583356"/>
    <lineage>
        <taxon>Archaea</taxon>
        <taxon>Thermoproteota</taxon>
        <taxon>Thermoprotei</taxon>
        <taxon>Desulfurococcales</taxon>
        <taxon>Desulfurococcaceae</taxon>
        <taxon>Ignisphaera</taxon>
    </lineage>
</organism>
<keyword evidence="9" id="KW-1185">Reference proteome</keyword>
<proteinExistence type="inferred from homology"/>
<keyword evidence="2 5" id="KW-0645">Protease</keyword>
<dbReference type="InterPro" id="IPR015500">
    <property type="entry name" value="Peptidase_S8_subtilisin-rel"/>
</dbReference>
<keyword evidence="6" id="KW-0472">Membrane</keyword>
<evidence type="ECO:0000256" key="4">
    <source>
        <dbReference type="ARBA" id="ARBA00022825"/>
    </source>
</evidence>